<dbReference type="PRINTS" id="PR00080">
    <property type="entry name" value="SDRFAMILY"/>
</dbReference>
<protein>
    <submittedName>
        <fullName evidence="5">SDR family oxidoreductase</fullName>
    </submittedName>
</protein>
<dbReference type="CDD" id="cd05233">
    <property type="entry name" value="SDR_c"/>
    <property type="match status" value="1"/>
</dbReference>
<dbReference type="AlphaFoldDB" id="A0A538U6G8"/>
<dbReference type="InterPro" id="IPR036291">
    <property type="entry name" value="NAD(P)-bd_dom_sf"/>
</dbReference>
<gene>
    <name evidence="5" type="ORF">E6K81_09975</name>
</gene>
<dbReference type="SMART" id="SM00822">
    <property type="entry name" value="PKS_KR"/>
    <property type="match status" value="1"/>
</dbReference>
<evidence type="ECO:0000256" key="2">
    <source>
        <dbReference type="ARBA" id="ARBA00023002"/>
    </source>
</evidence>
<dbReference type="InterPro" id="IPR002347">
    <property type="entry name" value="SDR_fam"/>
</dbReference>
<dbReference type="InterPro" id="IPR057326">
    <property type="entry name" value="KR_dom"/>
</dbReference>
<evidence type="ECO:0000256" key="3">
    <source>
        <dbReference type="RuleBase" id="RU000363"/>
    </source>
</evidence>
<dbReference type="PANTHER" id="PTHR44196">
    <property type="entry name" value="DEHYDROGENASE/REDUCTASE SDR FAMILY MEMBER 7B"/>
    <property type="match status" value="1"/>
</dbReference>
<evidence type="ECO:0000313" key="5">
    <source>
        <dbReference type="EMBL" id="TMQ71494.1"/>
    </source>
</evidence>
<dbReference type="PRINTS" id="PR00081">
    <property type="entry name" value="GDHRDH"/>
</dbReference>
<dbReference type="Gene3D" id="3.40.50.720">
    <property type="entry name" value="NAD(P)-binding Rossmann-like Domain"/>
    <property type="match status" value="1"/>
</dbReference>
<proteinExistence type="inferred from homology"/>
<keyword evidence="2" id="KW-0560">Oxidoreductase</keyword>
<comment type="caution">
    <text evidence="5">The sequence shown here is derived from an EMBL/GenBank/DDBJ whole genome shotgun (WGS) entry which is preliminary data.</text>
</comment>
<feature type="domain" description="Ketoreductase" evidence="4">
    <location>
        <begin position="4"/>
        <end position="188"/>
    </location>
</feature>
<sequence length="262" mass="28419">MDGKVVVITGASGGIGAALAERVNREGGWAVMAARREPELHALHLRLGGDSMPVVADVTRREDVERVRDLTLGRFGHIDVWVNNAGRGITRPVTELTDDDLDEMMRVNLKSALYGMQAVLPHFQSLGRGHIINISSMLGRVPFVPPRAAYSAAKHALNALTACLRMELRERYPGIHVSTVSPGVVATEFGVHALHGGRDSRQLPMAQPVQEVVDVIVSVIHHPRADVYTRPGLQEQVVAYFAAEDLAAVESQGFQPPGPPRT</sequence>
<dbReference type="Pfam" id="PF00106">
    <property type="entry name" value="adh_short"/>
    <property type="match status" value="1"/>
</dbReference>
<dbReference type="EMBL" id="VBPB01000161">
    <property type="protein sequence ID" value="TMQ71494.1"/>
    <property type="molecule type" value="Genomic_DNA"/>
</dbReference>
<evidence type="ECO:0000256" key="1">
    <source>
        <dbReference type="ARBA" id="ARBA00006484"/>
    </source>
</evidence>
<organism evidence="5 6">
    <name type="scientific">Eiseniibacteriota bacterium</name>
    <dbReference type="NCBI Taxonomy" id="2212470"/>
    <lineage>
        <taxon>Bacteria</taxon>
        <taxon>Candidatus Eiseniibacteriota</taxon>
    </lineage>
</organism>
<evidence type="ECO:0000313" key="6">
    <source>
        <dbReference type="Proteomes" id="UP000319771"/>
    </source>
</evidence>
<accession>A0A538U6G8</accession>
<dbReference type="Proteomes" id="UP000319771">
    <property type="component" value="Unassembled WGS sequence"/>
</dbReference>
<dbReference type="GO" id="GO:0016491">
    <property type="term" value="F:oxidoreductase activity"/>
    <property type="evidence" value="ECO:0007669"/>
    <property type="project" value="UniProtKB-KW"/>
</dbReference>
<dbReference type="SUPFAM" id="SSF51735">
    <property type="entry name" value="NAD(P)-binding Rossmann-fold domains"/>
    <property type="match status" value="1"/>
</dbReference>
<reference evidence="5 6" key="1">
    <citation type="journal article" date="2019" name="Nat. Microbiol.">
        <title>Mediterranean grassland soil C-N compound turnover is dependent on rainfall and depth, and is mediated by genomically divergent microorganisms.</title>
        <authorList>
            <person name="Diamond S."/>
            <person name="Andeer P.F."/>
            <person name="Li Z."/>
            <person name="Crits-Christoph A."/>
            <person name="Burstein D."/>
            <person name="Anantharaman K."/>
            <person name="Lane K.R."/>
            <person name="Thomas B.C."/>
            <person name="Pan C."/>
            <person name="Northen T.R."/>
            <person name="Banfield J.F."/>
        </authorList>
    </citation>
    <scope>NUCLEOTIDE SEQUENCE [LARGE SCALE GENOMIC DNA]</scope>
    <source>
        <strain evidence="5">WS_11</strain>
    </source>
</reference>
<name>A0A538U6G8_UNCEI</name>
<evidence type="ECO:0000259" key="4">
    <source>
        <dbReference type="SMART" id="SM00822"/>
    </source>
</evidence>
<dbReference type="GO" id="GO:0016020">
    <property type="term" value="C:membrane"/>
    <property type="evidence" value="ECO:0007669"/>
    <property type="project" value="TreeGrafter"/>
</dbReference>
<dbReference type="PANTHER" id="PTHR44196:SF1">
    <property type="entry name" value="DEHYDROGENASE_REDUCTASE SDR FAMILY MEMBER 7B"/>
    <property type="match status" value="1"/>
</dbReference>
<comment type="similarity">
    <text evidence="1 3">Belongs to the short-chain dehydrogenases/reductases (SDR) family.</text>
</comment>